<dbReference type="STRING" id="930990.A0A067MNI8"/>
<dbReference type="InParanoid" id="A0A067MNI8"/>
<proteinExistence type="predicted"/>
<feature type="domain" description="Integrase zinc-binding" evidence="2">
    <location>
        <begin position="174"/>
        <end position="223"/>
    </location>
</feature>
<name>A0A067MNI8_BOTB1</name>
<protein>
    <recommendedName>
        <fullName evidence="2">Integrase zinc-binding domain-containing protein</fullName>
    </recommendedName>
</protein>
<feature type="compositionally biased region" description="Pro residues" evidence="1">
    <location>
        <begin position="336"/>
        <end position="362"/>
    </location>
</feature>
<feature type="compositionally biased region" description="Basic residues" evidence="1">
    <location>
        <begin position="452"/>
        <end position="465"/>
    </location>
</feature>
<keyword evidence="4" id="KW-1185">Reference proteome</keyword>
<dbReference type="AlphaFoldDB" id="A0A067MNI8"/>
<feature type="compositionally biased region" description="Polar residues" evidence="1">
    <location>
        <begin position="404"/>
        <end position="450"/>
    </location>
</feature>
<dbReference type="HOGENOM" id="CLU_566172_0_0_1"/>
<feature type="compositionally biased region" description="Polar residues" evidence="1">
    <location>
        <begin position="46"/>
        <end position="61"/>
    </location>
</feature>
<gene>
    <name evidence="3" type="ORF">BOTBODRAFT_64559</name>
</gene>
<evidence type="ECO:0000313" key="3">
    <source>
        <dbReference type="EMBL" id="KDQ17124.1"/>
    </source>
</evidence>
<sequence>MPKAEKQSRTTAKPYERPTSSNQPRNDSPVGSKSSQGNRSSHAESSKPSVLRASSHSTSDSDVVEIEAPKVPHRAPKVPPPRLPTLPDEFPPRSVYAKAEGRWLQGFAQKSEKKALIDRRMYDDIFALLITPTLSIRDLPFRVWVRKTFTLGSRDGKQFVFYDDRQVAIRENIYDILIRCHGEVGHGGRSKTYTQMRLLYSWIPRELVSIFVEACPKCNASKSKQRPSRPTVQTEGISASSRPSSSNATGGKRAGTRGSKTRRAPLPNALTEYVSPIEEAPPALPLHASQIPMGWSGPARNPPPTESLRPLHPYPPPFTGRRVDKAHSPPKALPRAPEPPIVQPPTVQPRVAQPPAPRPVEPSPASGPTEDAPRPRLNPLRLVSYSSQSSGASDTPDTPIDPVLSTSAPPSDKPSSPTATHISVFSDSDASVPTSATLNAGSDNDSQSQPHKVLRYKYVRSRHSGPRVDEIEAPNEVDISSH</sequence>
<feature type="region of interest" description="Disordered" evidence="1">
    <location>
        <begin position="1"/>
        <end position="89"/>
    </location>
</feature>
<reference evidence="4" key="1">
    <citation type="journal article" date="2014" name="Proc. Natl. Acad. Sci. U.S.A.">
        <title>Extensive sampling of basidiomycete genomes demonstrates inadequacy of the white-rot/brown-rot paradigm for wood decay fungi.</title>
        <authorList>
            <person name="Riley R."/>
            <person name="Salamov A.A."/>
            <person name="Brown D.W."/>
            <person name="Nagy L.G."/>
            <person name="Floudas D."/>
            <person name="Held B.W."/>
            <person name="Levasseur A."/>
            <person name="Lombard V."/>
            <person name="Morin E."/>
            <person name="Otillar R."/>
            <person name="Lindquist E.A."/>
            <person name="Sun H."/>
            <person name="LaButti K.M."/>
            <person name="Schmutz J."/>
            <person name="Jabbour D."/>
            <person name="Luo H."/>
            <person name="Baker S.E."/>
            <person name="Pisabarro A.G."/>
            <person name="Walton J.D."/>
            <person name="Blanchette R.A."/>
            <person name="Henrissat B."/>
            <person name="Martin F."/>
            <person name="Cullen D."/>
            <person name="Hibbett D.S."/>
            <person name="Grigoriev I.V."/>
        </authorList>
    </citation>
    <scope>NUCLEOTIDE SEQUENCE [LARGE SCALE GENOMIC DNA]</scope>
    <source>
        <strain evidence="4">FD-172 SS1</strain>
    </source>
</reference>
<feature type="region of interest" description="Disordered" evidence="1">
    <location>
        <begin position="220"/>
        <end position="268"/>
    </location>
</feature>
<feature type="compositionally biased region" description="Polar residues" evidence="1">
    <location>
        <begin position="384"/>
        <end position="396"/>
    </location>
</feature>
<feature type="region of interest" description="Disordered" evidence="1">
    <location>
        <begin position="288"/>
        <end position="482"/>
    </location>
</feature>
<dbReference type="EMBL" id="KL198025">
    <property type="protein sequence ID" value="KDQ17124.1"/>
    <property type="molecule type" value="Genomic_DNA"/>
</dbReference>
<dbReference type="Proteomes" id="UP000027195">
    <property type="component" value="Unassembled WGS sequence"/>
</dbReference>
<dbReference type="OrthoDB" id="2499658at2759"/>
<evidence type="ECO:0000256" key="1">
    <source>
        <dbReference type="SAM" id="MobiDB-lite"/>
    </source>
</evidence>
<accession>A0A067MNI8</accession>
<dbReference type="InterPro" id="IPR041588">
    <property type="entry name" value="Integrase_H2C2"/>
</dbReference>
<dbReference type="Pfam" id="PF17921">
    <property type="entry name" value="Integrase_H2C2"/>
    <property type="match status" value="1"/>
</dbReference>
<feature type="compositionally biased region" description="Polar residues" evidence="1">
    <location>
        <begin position="228"/>
        <end position="237"/>
    </location>
</feature>
<organism evidence="3 4">
    <name type="scientific">Botryobasidium botryosum (strain FD-172 SS1)</name>
    <dbReference type="NCBI Taxonomy" id="930990"/>
    <lineage>
        <taxon>Eukaryota</taxon>
        <taxon>Fungi</taxon>
        <taxon>Dikarya</taxon>
        <taxon>Basidiomycota</taxon>
        <taxon>Agaricomycotina</taxon>
        <taxon>Agaricomycetes</taxon>
        <taxon>Cantharellales</taxon>
        <taxon>Botryobasidiaceae</taxon>
        <taxon>Botryobasidium</taxon>
    </lineage>
</organism>
<feature type="compositionally biased region" description="Polar residues" evidence="1">
    <location>
        <begin position="18"/>
        <end position="40"/>
    </location>
</feature>
<evidence type="ECO:0000313" key="4">
    <source>
        <dbReference type="Proteomes" id="UP000027195"/>
    </source>
</evidence>
<evidence type="ECO:0000259" key="2">
    <source>
        <dbReference type="Pfam" id="PF17921"/>
    </source>
</evidence>